<sequence length="228" mass="24852">MKVNILHQPDCAIAHLTLKPGEDILAEAGCMIAMNGDMQVSTTLRRGKGGGIFGGLKRTLAGESLFLSVFRAPSTGGEIFLSPKMLGDIFHYQLRETGLIVQATSYLACSAQVILDIGVQGFKSLFSGESFFWLDISGRGDLLLSSFGAIYEIFVEGEYIVDTSHIVAFEKTLTFEITKPPGSNWVSAWLSGEGFVCRFKGRGRLFCQTHNPQSFGKLIGNQLSPRSE</sequence>
<dbReference type="EMBL" id="JAFLQW010000425">
    <property type="protein sequence ID" value="MBO0350544.1"/>
    <property type="molecule type" value="Genomic_DNA"/>
</dbReference>
<accession>A0ABS3FU75</accession>
<dbReference type="Gene3D" id="3.60.160.10">
    <property type="entry name" value="Mitochondrial biogenesis AIM24"/>
    <property type="match status" value="1"/>
</dbReference>
<keyword evidence="2" id="KW-1185">Reference proteome</keyword>
<dbReference type="RefSeq" id="WP_207089017.1">
    <property type="nucleotide sequence ID" value="NZ_JAFLQW010000425.1"/>
</dbReference>
<dbReference type="InterPro" id="IPR036983">
    <property type="entry name" value="AIM24_sf"/>
</dbReference>
<organism evidence="1 2">
    <name type="scientific">Phormidium pseudopriestleyi FRX01</name>
    <dbReference type="NCBI Taxonomy" id="1759528"/>
    <lineage>
        <taxon>Bacteria</taxon>
        <taxon>Bacillati</taxon>
        <taxon>Cyanobacteriota</taxon>
        <taxon>Cyanophyceae</taxon>
        <taxon>Oscillatoriophycideae</taxon>
        <taxon>Oscillatoriales</taxon>
        <taxon>Oscillatoriaceae</taxon>
        <taxon>Phormidium</taxon>
    </lineage>
</organism>
<dbReference type="Pfam" id="PF01987">
    <property type="entry name" value="AIM24"/>
    <property type="match status" value="1"/>
</dbReference>
<evidence type="ECO:0000313" key="2">
    <source>
        <dbReference type="Proteomes" id="UP000664844"/>
    </source>
</evidence>
<dbReference type="PANTHER" id="PTHR43657">
    <property type="entry name" value="TRYPTOPHAN RNA-BINDING ATTENUATOR PROTEIN-LIKE PROTEIN"/>
    <property type="match status" value="1"/>
</dbReference>
<name>A0ABS3FU75_9CYAN</name>
<dbReference type="Proteomes" id="UP000664844">
    <property type="component" value="Unassembled WGS sequence"/>
</dbReference>
<protein>
    <submittedName>
        <fullName evidence="1">TIGR00266 family protein</fullName>
    </submittedName>
</protein>
<dbReference type="NCBIfam" id="TIGR00266">
    <property type="entry name" value="TIGR00266 family protein"/>
    <property type="match status" value="1"/>
</dbReference>
<proteinExistence type="predicted"/>
<comment type="caution">
    <text evidence="1">The sequence shown here is derived from an EMBL/GenBank/DDBJ whole genome shotgun (WGS) entry which is preliminary data.</text>
</comment>
<dbReference type="InterPro" id="IPR002838">
    <property type="entry name" value="AIM24"/>
</dbReference>
<reference evidence="1 2" key="1">
    <citation type="submission" date="2021-03" db="EMBL/GenBank/DDBJ databases">
        <title>Metabolic Capacity of the Antarctic Cyanobacterium Phormidium pseudopriestleyi that Sustains Oxygenic Photosynthesis in the Presence of Hydrogen Sulfide.</title>
        <authorList>
            <person name="Lumian J.E."/>
            <person name="Jungblut A.D."/>
            <person name="Dillon M.L."/>
            <person name="Hawes I."/>
            <person name="Doran P.T."/>
            <person name="Mackey T.J."/>
            <person name="Dick G.J."/>
            <person name="Grettenberger C.L."/>
            <person name="Sumner D.Y."/>
        </authorList>
    </citation>
    <scope>NUCLEOTIDE SEQUENCE [LARGE SCALE GENOMIC DNA]</scope>
    <source>
        <strain evidence="1 2">FRX01</strain>
    </source>
</reference>
<evidence type="ECO:0000313" key="1">
    <source>
        <dbReference type="EMBL" id="MBO0350544.1"/>
    </source>
</evidence>
<dbReference type="PANTHER" id="PTHR43657:SF1">
    <property type="entry name" value="ALTERED INHERITANCE OF MITOCHONDRIA PROTEIN 24, MITOCHONDRIAL"/>
    <property type="match status" value="1"/>
</dbReference>
<gene>
    <name evidence="1" type="ORF">J0895_15860</name>
</gene>
<dbReference type="SUPFAM" id="SSF51219">
    <property type="entry name" value="TRAP-like"/>
    <property type="match status" value="1"/>
</dbReference>
<dbReference type="InterPro" id="IPR016031">
    <property type="entry name" value="Trp_RNA-bd_attenuator-like_dom"/>
</dbReference>